<reference evidence="1" key="1">
    <citation type="submission" date="2024-09" db="EMBL/GenBank/DDBJ databases">
        <title>Draft Genome Sequences of Neofusicoccum parvum.</title>
        <authorList>
            <person name="Ashida A."/>
            <person name="Camagna M."/>
            <person name="Tanaka A."/>
            <person name="Takemoto D."/>
        </authorList>
    </citation>
    <scope>NUCLEOTIDE SEQUENCE</scope>
    <source>
        <strain evidence="1">PPO83</strain>
    </source>
</reference>
<name>A0ACB5SCM8_9PEZI</name>
<dbReference type="Proteomes" id="UP001165186">
    <property type="component" value="Unassembled WGS sequence"/>
</dbReference>
<sequence length="354" mass="38537">MVSAYEKAFEGAIKGQKQGFIRQLATLSERIFVMVITLATRQHEPKTNSYLKRKLKMAWHDVSSTFSSSTRHPEHQPSPLDDDAMEPSRSLLHQASIFSETGPVENLAGVLDRLTRAAVSILSCALQSGDAEAVATISSTWVTGLHNLMVSQGDLFDGREMVERLVKARADELRSILADPDLEPDDRRDAASRLADVGAELLATAFARGDEYRPLVGSFARLWACAVGDAAGGGSGGGGGGGGQPIRKKDVADVIEAFFMKFRDALRAGDGKRVELIAEAGVEILIEIAISGNEVLLEMMADNLARMMREAVERNMEDLLAKVLQRRREALEGQLGDPRLDATMGEDLIRIFTL</sequence>
<accession>A0ACB5SCM8</accession>
<keyword evidence="2" id="KW-1185">Reference proteome</keyword>
<comment type="caution">
    <text evidence="1">The sequence shown here is derived from an EMBL/GenBank/DDBJ whole genome shotgun (WGS) entry which is preliminary data.</text>
</comment>
<protein>
    <submittedName>
        <fullName evidence="1">Uncharacterized protein</fullName>
    </submittedName>
</protein>
<dbReference type="EMBL" id="BSXG01000260">
    <property type="protein sequence ID" value="GME34993.1"/>
    <property type="molecule type" value="Genomic_DNA"/>
</dbReference>
<proteinExistence type="predicted"/>
<evidence type="ECO:0000313" key="2">
    <source>
        <dbReference type="Proteomes" id="UP001165186"/>
    </source>
</evidence>
<gene>
    <name evidence="1" type="primary">g11546</name>
    <name evidence="1" type="ORF">NpPPO83_00011546</name>
</gene>
<organism evidence="1 2">
    <name type="scientific">Neofusicoccum parvum</name>
    <dbReference type="NCBI Taxonomy" id="310453"/>
    <lineage>
        <taxon>Eukaryota</taxon>
        <taxon>Fungi</taxon>
        <taxon>Dikarya</taxon>
        <taxon>Ascomycota</taxon>
        <taxon>Pezizomycotina</taxon>
        <taxon>Dothideomycetes</taxon>
        <taxon>Dothideomycetes incertae sedis</taxon>
        <taxon>Botryosphaeriales</taxon>
        <taxon>Botryosphaeriaceae</taxon>
        <taxon>Neofusicoccum</taxon>
    </lineage>
</organism>
<evidence type="ECO:0000313" key="1">
    <source>
        <dbReference type="EMBL" id="GME34993.1"/>
    </source>
</evidence>